<sequence>MAGYQGYTTRTHDIPVEVFFGMITNDIKKLIHIYGHKNCGLRHKELCEKIRNIIYTNKQVILPLMNKSGQEKLISDWESQRNGFFNKLFQDEGFINMCYPFKKIEHQDIYQLLSRHVNFCKEKDKRRSALGENPSYSACVEYNSWIETEKASFYPVFLRNVSDYSHRTVKEYFSTKKHRRGHDPLPTYHHSKLTCKLYNPSSKKHKQKPVAKESLDSQHPPRTPDARKEPQGIGGISLPDGDAEIKKSKPDVQILQTKASSSDSQISSLSNTKEDDTDNGQNADLKAKSADLPSKDQGAKGQPDEATDTKAQSPEQLPEPKISISPKDSPVAIVPETLPSVTKDQGTVSESTSSTTSATSDTTHSIQNVLAPPAPDLPLAQPQSPTVDKVTAQHSKETAPPDPVGKSPNQDALVTSTLDPDLEPSQAAASNSILSETSSSTMTLTPGSPVAQDTPLPTLSTQPIVTTSVDTTITKTTNSVSSPPTITVSAMNTKPITSTIKITNTTGESGEPNSELKDIPNSQARNSASPKNQNNALPRNTGNQFPDASSSLTTNLNDILLPVPSSRQPPGLPSGLSLGGPAPALPASHVVVTKPGKQVNYNLFIQ</sequence>
<feature type="compositionally biased region" description="Low complexity" evidence="1">
    <location>
        <begin position="430"/>
        <end position="445"/>
    </location>
</feature>
<proteinExistence type="predicted"/>
<organism evidence="2 3">
    <name type="scientific">Plasmodium ovale wallikeri</name>
    <dbReference type="NCBI Taxonomy" id="864142"/>
    <lineage>
        <taxon>Eukaryota</taxon>
        <taxon>Sar</taxon>
        <taxon>Alveolata</taxon>
        <taxon>Apicomplexa</taxon>
        <taxon>Aconoidasida</taxon>
        <taxon>Haemosporida</taxon>
        <taxon>Plasmodiidae</taxon>
        <taxon>Plasmodium</taxon>
        <taxon>Plasmodium (Plasmodium)</taxon>
    </lineage>
</organism>
<feature type="region of interest" description="Disordered" evidence="1">
    <location>
        <begin position="499"/>
        <end position="580"/>
    </location>
</feature>
<dbReference type="Proteomes" id="UP000078550">
    <property type="component" value="Unassembled WGS sequence"/>
</dbReference>
<feature type="compositionally biased region" description="Low complexity" evidence="1">
    <location>
        <begin position="260"/>
        <end position="270"/>
    </location>
</feature>
<dbReference type="AlphaFoldDB" id="A0A1A9APB6"/>
<feature type="region of interest" description="Disordered" evidence="1">
    <location>
        <begin position="199"/>
        <end position="463"/>
    </location>
</feature>
<feature type="compositionally biased region" description="Polar residues" evidence="1">
    <location>
        <begin position="499"/>
        <end position="512"/>
    </location>
</feature>
<dbReference type="EMBL" id="FLRE01002165">
    <property type="protein sequence ID" value="SBT58064.1"/>
    <property type="molecule type" value="Genomic_DNA"/>
</dbReference>
<evidence type="ECO:0000313" key="3">
    <source>
        <dbReference type="Proteomes" id="UP000078550"/>
    </source>
</evidence>
<name>A0A1A9APB6_PLAOA</name>
<protein>
    <recommendedName>
        <fullName evidence="4">PIR Superfamily Protein</fullName>
    </recommendedName>
</protein>
<gene>
    <name evidence="2" type="ORF">POVWA2_082970</name>
</gene>
<evidence type="ECO:0008006" key="4">
    <source>
        <dbReference type="Google" id="ProtNLM"/>
    </source>
</evidence>
<feature type="compositionally biased region" description="Basic and acidic residues" evidence="1">
    <location>
        <begin position="285"/>
        <end position="298"/>
    </location>
</feature>
<accession>A0A1A9APB6</accession>
<evidence type="ECO:0000256" key="1">
    <source>
        <dbReference type="SAM" id="MobiDB-lite"/>
    </source>
</evidence>
<feature type="compositionally biased region" description="Polar residues" evidence="1">
    <location>
        <begin position="407"/>
        <end position="418"/>
    </location>
</feature>
<feature type="compositionally biased region" description="Low complexity" evidence="1">
    <location>
        <begin position="347"/>
        <end position="365"/>
    </location>
</feature>
<reference evidence="3" key="1">
    <citation type="submission" date="2016-05" db="EMBL/GenBank/DDBJ databases">
        <authorList>
            <person name="Naeem Raeece"/>
        </authorList>
    </citation>
    <scope>NUCLEOTIDE SEQUENCE [LARGE SCALE GENOMIC DNA]</scope>
</reference>
<evidence type="ECO:0000313" key="2">
    <source>
        <dbReference type="EMBL" id="SBT58064.1"/>
    </source>
</evidence>
<feature type="compositionally biased region" description="Polar residues" evidence="1">
    <location>
        <begin position="520"/>
        <end position="557"/>
    </location>
</feature>